<keyword evidence="4" id="KW-0630">Potassium</keyword>
<keyword evidence="5" id="KW-0520">NAD</keyword>
<dbReference type="PRINTS" id="PR00335">
    <property type="entry name" value="KUPTAKETRKA"/>
</dbReference>
<dbReference type="AlphaFoldDB" id="A0A6P1TI39"/>
<dbReference type="SUPFAM" id="SSF116726">
    <property type="entry name" value="TrkA C-terminal domain-like"/>
    <property type="match status" value="1"/>
</dbReference>
<protein>
    <recommendedName>
        <fullName evidence="1">Trk system potassium uptake protein TrkA</fullName>
    </recommendedName>
</protein>
<evidence type="ECO:0000313" key="10">
    <source>
        <dbReference type="Proteomes" id="UP000464314"/>
    </source>
</evidence>
<accession>A0A6P1TI39</accession>
<dbReference type="InterPro" id="IPR003148">
    <property type="entry name" value="RCK_N"/>
</dbReference>
<evidence type="ECO:0000256" key="4">
    <source>
        <dbReference type="ARBA" id="ARBA00022958"/>
    </source>
</evidence>
<evidence type="ECO:0000256" key="6">
    <source>
        <dbReference type="ARBA" id="ARBA00023065"/>
    </source>
</evidence>
<evidence type="ECO:0000256" key="1">
    <source>
        <dbReference type="ARBA" id="ARBA00017378"/>
    </source>
</evidence>
<reference evidence="9 10" key="1">
    <citation type="submission" date="2020-01" db="EMBL/GenBank/DDBJ databases">
        <title>Genome analysis of Anaerocolumna sp. CBA3638.</title>
        <authorList>
            <person name="Kim J."/>
            <person name="Roh S.W."/>
        </authorList>
    </citation>
    <scope>NUCLEOTIDE SEQUENCE [LARGE SCALE GENOMIC DNA]</scope>
    <source>
        <strain evidence="9 10">CBA3638</strain>
    </source>
</reference>
<dbReference type="PANTHER" id="PTHR43833:SF5">
    <property type="entry name" value="TRK SYSTEM POTASSIUM UPTAKE PROTEIN TRKA"/>
    <property type="match status" value="1"/>
</dbReference>
<dbReference type="InterPro" id="IPR006037">
    <property type="entry name" value="RCK_C"/>
</dbReference>
<feature type="domain" description="RCK C-terminal" evidence="8">
    <location>
        <begin position="137"/>
        <end position="222"/>
    </location>
</feature>
<name>A0A6P1TI39_9FIRM</name>
<evidence type="ECO:0000313" key="9">
    <source>
        <dbReference type="EMBL" id="QHQ60103.1"/>
    </source>
</evidence>
<organism evidence="9 10">
    <name type="scientific">Anaerocolumna sedimenticola</name>
    <dbReference type="NCBI Taxonomy" id="2696063"/>
    <lineage>
        <taxon>Bacteria</taxon>
        <taxon>Bacillati</taxon>
        <taxon>Bacillota</taxon>
        <taxon>Clostridia</taxon>
        <taxon>Lachnospirales</taxon>
        <taxon>Lachnospiraceae</taxon>
        <taxon>Anaerocolumna</taxon>
    </lineage>
</organism>
<evidence type="ECO:0000259" key="8">
    <source>
        <dbReference type="PROSITE" id="PS51202"/>
    </source>
</evidence>
<dbReference type="Proteomes" id="UP000464314">
    <property type="component" value="Chromosome"/>
</dbReference>
<proteinExistence type="predicted"/>
<dbReference type="EMBL" id="CP048000">
    <property type="protein sequence ID" value="QHQ60103.1"/>
    <property type="molecule type" value="Genomic_DNA"/>
</dbReference>
<evidence type="ECO:0000256" key="3">
    <source>
        <dbReference type="ARBA" id="ARBA00022538"/>
    </source>
</evidence>
<keyword evidence="3" id="KW-0633">Potassium transport</keyword>
<dbReference type="PROSITE" id="PS51202">
    <property type="entry name" value="RCK_C"/>
    <property type="match status" value="1"/>
</dbReference>
<evidence type="ECO:0000256" key="5">
    <source>
        <dbReference type="ARBA" id="ARBA00023027"/>
    </source>
</evidence>
<evidence type="ECO:0000259" key="7">
    <source>
        <dbReference type="PROSITE" id="PS51201"/>
    </source>
</evidence>
<dbReference type="KEGG" id="anr:Ana3638_04310"/>
<sequence length="230" mass="25824">MKTIIIGGGKIGYNLLRTLKERGYEVTLIERDKEICMKIAEDYNADVIWGDGTKLEVLKDAGIEDAEIIAAVTGTDEENLVICQIAKLSFHTKKTIARVNNPKNTIMFKTLGIDNTVCSTEVIAGLIEYSFDKEDYRIINTFERGSMILAELSINEHNSWCNRKVKDLVLPSECVLVSILRGEKVIYPRGDTCILSDDKVVIITNKSILSIIVTELYDGGNKRWTLSKMK</sequence>
<dbReference type="SUPFAM" id="SSF51735">
    <property type="entry name" value="NAD(P)-binding Rossmann-fold domains"/>
    <property type="match status" value="1"/>
</dbReference>
<keyword evidence="2" id="KW-0813">Transport</keyword>
<dbReference type="Gene3D" id="3.40.50.720">
    <property type="entry name" value="NAD(P)-binding Rossmann-like Domain"/>
    <property type="match status" value="1"/>
</dbReference>
<feature type="domain" description="RCK N-terminal" evidence="7">
    <location>
        <begin position="1"/>
        <end position="117"/>
    </location>
</feature>
<dbReference type="InterPro" id="IPR036291">
    <property type="entry name" value="NAD(P)-bd_dom_sf"/>
</dbReference>
<keyword evidence="10" id="KW-1185">Reference proteome</keyword>
<gene>
    <name evidence="9" type="ORF">Ana3638_04310</name>
</gene>
<dbReference type="InterPro" id="IPR050721">
    <property type="entry name" value="Trk_Ktr_HKT_K-transport"/>
</dbReference>
<dbReference type="GO" id="GO:0015079">
    <property type="term" value="F:potassium ion transmembrane transporter activity"/>
    <property type="evidence" value="ECO:0007669"/>
    <property type="project" value="InterPro"/>
</dbReference>
<dbReference type="Pfam" id="PF02254">
    <property type="entry name" value="TrkA_N"/>
    <property type="match status" value="1"/>
</dbReference>
<dbReference type="Gene3D" id="3.30.70.1450">
    <property type="entry name" value="Regulator of K+ conductance, C-terminal domain"/>
    <property type="match status" value="1"/>
</dbReference>
<dbReference type="PANTHER" id="PTHR43833">
    <property type="entry name" value="POTASSIUM CHANNEL PROTEIN 2-RELATED-RELATED"/>
    <property type="match status" value="1"/>
</dbReference>
<dbReference type="PROSITE" id="PS51201">
    <property type="entry name" value="RCK_N"/>
    <property type="match status" value="1"/>
</dbReference>
<keyword evidence="6" id="KW-0406">Ion transport</keyword>
<dbReference type="InterPro" id="IPR006036">
    <property type="entry name" value="K_uptake_TrkA"/>
</dbReference>
<dbReference type="InterPro" id="IPR036721">
    <property type="entry name" value="RCK_C_sf"/>
</dbReference>
<dbReference type="GO" id="GO:0005886">
    <property type="term" value="C:plasma membrane"/>
    <property type="evidence" value="ECO:0007669"/>
    <property type="project" value="InterPro"/>
</dbReference>
<dbReference type="RefSeq" id="WP_161836938.1">
    <property type="nucleotide sequence ID" value="NZ_CP048000.1"/>
</dbReference>
<dbReference type="Pfam" id="PF02080">
    <property type="entry name" value="TrkA_C"/>
    <property type="match status" value="1"/>
</dbReference>
<evidence type="ECO:0000256" key="2">
    <source>
        <dbReference type="ARBA" id="ARBA00022448"/>
    </source>
</evidence>